<dbReference type="RefSeq" id="WP_012877343.1">
    <property type="nucleotide sequence ID" value="NC_013530.1"/>
</dbReference>
<gene>
    <name evidence="2" type="ordered locus">Xcel_0560</name>
</gene>
<proteinExistence type="predicted"/>
<organism evidence="2 3">
    <name type="scientific">Xylanimonas cellulosilytica (strain DSM 15894 / JCM 12276 / CECT 5975 / KCTC 9989 / LMG 20990 / NBRC 107835 / XIL07)</name>
    <dbReference type="NCBI Taxonomy" id="446471"/>
    <lineage>
        <taxon>Bacteria</taxon>
        <taxon>Bacillati</taxon>
        <taxon>Actinomycetota</taxon>
        <taxon>Actinomycetes</taxon>
        <taxon>Micrococcales</taxon>
        <taxon>Promicromonosporaceae</taxon>
        <taxon>Xylanimonas</taxon>
    </lineage>
</organism>
<dbReference type="Proteomes" id="UP000002255">
    <property type="component" value="Chromosome"/>
</dbReference>
<dbReference type="Pfam" id="PF01661">
    <property type="entry name" value="Macro"/>
    <property type="match status" value="1"/>
</dbReference>
<dbReference type="SUPFAM" id="SSF52949">
    <property type="entry name" value="Macro domain-like"/>
    <property type="match status" value="1"/>
</dbReference>
<dbReference type="EMBL" id="CP001821">
    <property type="protein sequence ID" value="ACZ29599.1"/>
    <property type="molecule type" value="Genomic_DNA"/>
</dbReference>
<evidence type="ECO:0000313" key="2">
    <source>
        <dbReference type="EMBL" id="ACZ29599.1"/>
    </source>
</evidence>
<dbReference type="Gene3D" id="3.40.220.10">
    <property type="entry name" value="Leucine Aminopeptidase, subunit E, domain 1"/>
    <property type="match status" value="1"/>
</dbReference>
<dbReference type="HOGENOM" id="CLU_046550_6_2_11"/>
<accession>D1BWL7</accession>
<dbReference type="eggNOG" id="COG2110">
    <property type="taxonomic scope" value="Bacteria"/>
</dbReference>
<keyword evidence="3" id="KW-1185">Reference proteome</keyword>
<name>D1BWL7_XYLCX</name>
<sequence>MTAASLTLFDLNAALCKAWATAFAGVPAVTVTHTALEDLPAHDVLVTAGNSHAIMDGGLDLAVRDLLGVRVQDAVQWQAATSLGGPIPVGSCVTVPTGHDRFPWLVYAPTMLTPQPIPPSHVLLATLAVLTNRYDDGQTIAIPGLGAGTGGLAPDVVAQTMRTAWDLTGGAA</sequence>
<feature type="domain" description="Macro" evidence="1">
    <location>
        <begin position="1"/>
        <end position="172"/>
    </location>
</feature>
<dbReference type="PROSITE" id="PS51154">
    <property type="entry name" value="MACRO"/>
    <property type="match status" value="1"/>
</dbReference>
<dbReference type="InterPro" id="IPR043472">
    <property type="entry name" value="Macro_dom-like"/>
</dbReference>
<evidence type="ECO:0000313" key="3">
    <source>
        <dbReference type="Proteomes" id="UP000002255"/>
    </source>
</evidence>
<dbReference type="OrthoDB" id="1336276at2"/>
<dbReference type="AlphaFoldDB" id="D1BWL7"/>
<dbReference type="STRING" id="446471.Xcel_0560"/>
<protein>
    <submittedName>
        <fullName evidence="2">Appr-1-p processing domain protein</fullName>
    </submittedName>
</protein>
<dbReference type="KEGG" id="xce:Xcel_0560"/>
<dbReference type="SMART" id="SM00506">
    <property type="entry name" value="A1pp"/>
    <property type="match status" value="1"/>
</dbReference>
<dbReference type="InterPro" id="IPR002589">
    <property type="entry name" value="Macro_dom"/>
</dbReference>
<evidence type="ECO:0000259" key="1">
    <source>
        <dbReference type="PROSITE" id="PS51154"/>
    </source>
</evidence>
<reference evidence="3" key="1">
    <citation type="submission" date="2009-11" db="EMBL/GenBank/DDBJ databases">
        <title>The complete chromosome of Xylanimonas cellulosilytica DSM 15894.</title>
        <authorList>
            <consortium name="US DOE Joint Genome Institute (JGI-PGF)"/>
            <person name="Lucas S."/>
            <person name="Copeland A."/>
            <person name="Lapidus A."/>
            <person name="Glavina del Rio T."/>
            <person name="Dalin E."/>
            <person name="Tice H."/>
            <person name="Bruce D."/>
            <person name="Goodwin L."/>
            <person name="Pitluck S."/>
            <person name="Kyrpides N."/>
            <person name="Mavromatis K."/>
            <person name="Ivanova N."/>
            <person name="Mikhailova N."/>
            <person name="Foster B."/>
            <person name="Clum A."/>
            <person name="Brettin T."/>
            <person name="Detter J.C."/>
            <person name="Han C."/>
            <person name="Larimer F."/>
            <person name="Land M."/>
            <person name="Hauser L."/>
            <person name="Markowitz V."/>
            <person name="Cheng J.F."/>
            <person name="Hugenholtz P."/>
            <person name="Woyke T."/>
            <person name="Wu D."/>
            <person name="Gehrich-Schroeter G."/>
            <person name="Schneider S."/>
            <person name="Pukall S.R."/>
            <person name="Klenk H.P."/>
            <person name="Eisen J.A."/>
        </authorList>
    </citation>
    <scope>NUCLEOTIDE SEQUENCE [LARGE SCALE GENOMIC DNA]</scope>
    <source>
        <strain evidence="3">DSM 15894 / CECT 5975 / LMG 20990 / XIL07</strain>
    </source>
</reference>
<reference evidence="2 3" key="2">
    <citation type="journal article" date="2010" name="Stand. Genomic Sci.">
        <title>Complete genome sequence of Xylanimonas cellulosilytica type strain (XIL07).</title>
        <authorList>
            <person name="Foster B."/>
            <person name="Pukall R."/>
            <person name="Abt B."/>
            <person name="Nolan M."/>
            <person name="Glavina Del Rio T."/>
            <person name="Chen F."/>
            <person name="Lucas S."/>
            <person name="Tice H."/>
            <person name="Pitluck S."/>
            <person name="Cheng J.-F."/>
            <person name="Chertkov O."/>
            <person name="Brettin T."/>
            <person name="Han C."/>
            <person name="Detter J.C."/>
            <person name="Bruce D."/>
            <person name="Goodwin L."/>
            <person name="Ivanova N."/>
            <person name="Mavromatis K."/>
            <person name="Pati A."/>
            <person name="Mikhailova N."/>
            <person name="Chen A."/>
            <person name="Palaniappan K."/>
            <person name="Land M."/>
            <person name="Hauser L."/>
            <person name="Chang Y.-J."/>
            <person name="Jeffries C.D."/>
            <person name="Chain P."/>
            <person name="Rohde M."/>
            <person name="Goeker M."/>
            <person name="Bristow J."/>
            <person name="Eisen J.A."/>
            <person name="Markowitz V."/>
            <person name="Hugenholtz P."/>
            <person name="Kyrpides N.C."/>
            <person name="Klenk H.-P."/>
            <person name="Lapidus A."/>
        </authorList>
    </citation>
    <scope>NUCLEOTIDE SEQUENCE [LARGE SCALE GENOMIC DNA]</scope>
    <source>
        <strain evidence="3">DSM 15894 / CECT 5975 / LMG 20990 / XIL07</strain>
    </source>
</reference>